<protein>
    <submittedName>
        <fullName evidence="1">Uncharacterized protein</fullName>
    </submittedName>
</protein>
<dbReference type="Proteomes" id="UP000054776">
    <property type="component" value="Unassembled WGS sequence"/>
</dbReference>
<comment type="caution">
    <text evidence="1">The sequence shown here is derived from an EMBL/GenBank/DDBJ whole genome shotgun (WGS) entry which is preliminary data.</text>
</comment>
<dbReference type="AlphaFoldDB" id="A0A0V1BPW4"/>
<dbReference type="OrthoDB" id="10064411at2759"/>
<dbReference type="InParanoid" id="A0A0V1BPW4"/>
<accession>A0A0V1BPW4</accession>
<evidence type="ECO:0000313" key="2">
    <source>
        <dbReference type="Proteomes" id="UP000054776"/>
    </source>
</evidence>
<name>A0A0V1BPW4_TRISP</name>
<keyword evidence="2" id="KW-1185">Reference proteome</keyword>
<gene>
    <name evidence="1" type="ORF">T01_2723</name>
</gene>
<proteinExistence type="predicted"/>
<evidence type="ECO:0000313" key="1">
    <source>
        <dbReference type="EMBL" id="KRY38888.1"/>
    </source>
</evidence>
<organism evidence="1 2">
    <name type="scientific">Trichinella spiralis</name>
    <name type="common">Trichina worm</name>
    <dbReference type="NCBI Taxonomy" id="6334"/>
    <lineage>
        <taxon>Eukaryota</taxon>
        <taxon>Metazoa</taxon>
        <taxon>Ecdysozoa</taxon>
        <taxon>Nematoda</taxon>
        <taxon>Enoplea</taxon>
        <taxon>Dorylaimia</taxon>
        <taxon>Trichinellida</taxon>
        <taxon>Trichinellidae</taxon>
        <taxon>Trichinella</taxon>
    </lineage>
</organism>
<dbReference type="EMBL" id="JYDH01000022">
    <property type="protein sequence ID" value="KRY38888.1"/>
    <property type="molecule type" value="Genomic_DNA"/>
</dbReference>
<sequence length="123" mass="13973">MYRRCSSVAGMYSLSRYCVRLASRSSEAPYQRLAQLAKLLSETSLHCCGGGCPNCIWLSATDQVLKLCDGLEPKVCKRMINENVENSAIRIFLLYNWRGVGRCSVIELRTMESERNFSAFMMK</sequence>
<reference evidence="1 2" key="1">
    <citation type="submission" date="2015-01" db="EMBL/GenBank/DDBJ databases">
        <title>Evolution of Trichinella species and genotypes.</title>
        <authorList>
            <person name="Korhonen P.K."/>
            <person name="Edoardo P."/>
            <person name="Giuseppe L.R."/>
            <person name="Gasser R.B."/>
        </authorList>
    </citation>
    <scope>NUCLEOTIDE SEQUENCE [LARGE SCALE GENOMIC DNA]</scope>
    <source>
        <strain evidence="1">ISS3</strain>
    </source>
</reference>